<dbReference type="PANTHER" id="PTHR35748:SF1">
    <property type="entry name" value="OS05G0358400 PROTEIN"/>
    <property type="match status" value="1"/>
</dbReference>
<proteinExistence type="predicted"/>
<feature type="region of interest" description="Disordered" evidence="1">
    <location>
        <begin position="1"/>
        <end position="20"/>
    </location>
</feature>
<accession>A0A2T7DHA7</accession>
<evidence type="ECO:0000256" key="1">
    <source>
        <dbReference type="SAM" id="MobiDB-lite"/>
    </source>
</evidence>
<dbReference type="Gramene" id="PUZ54956">
    <property type="protein sequence ID" value="PUZ54956"/>
    <property type="gene ID" value="GQ55_5G173600"/>
</dbReference>
<evidence type="ECO:0000313" key="2">
    <source>
        <dbReference type="EMBL" id="PUZ54956.1"/>
    </source>
</evidence>
<dbReference type="AlphaFoldDB" id="A0A2T7DHA7"/>
<dbReference type="PANTHER" id="PTHR35748">
    <property type="entry name" value="OS05G0358400 PROTEIN"/>
    <property type="match status" value="1"/>
</dbReference>
<sequence>MRALAHPRLGPLATVRSSSDAPRCPALLRPALPFPAARLRRLPELSPPATRHRRPVPPPTATVASGDAGGGSFLELTCPADFAAPGGRISIVGFGSLLSERSARSTFPDLEGFRVAALRGFRRVFAHAAPIFFERGIAVEATKVVPEGLHGVPFTNQAVVCARYSDEEYFKERCQGRISVFIRFQLFSTVL</sequence>
<name>A0A2T7DHA7_9POAL</name>
<dbReference type="EMBL" id="CM009753">
    <property type="protein sequence ID" value="PUZ54956.1"/>
    <property type="molecule type" value="Genomic_DNA"/>
</dbReference>
<evidence type="ECO:0000313" key="3">
    <source>
        <dbReference type="Proteomes" id="UP000244336"/>
    </source>
</evidence>
<dbReference type="Proteomes" id="UP000244336">
    <property type="component" value="Chromosome 5"/>
</dbReference>
<feature type="region of interest" description="Disordered" evidence="1">
    <location>
        <begin position="43"/>
        <end position="64"/>
    </location>
</feature>
<dbReference type="OrthoDB" id="565040at2759"/>
<protein>
    <submittedName>
        <fullName evidence="2">Uncharacterized protein</fullName>
    </submittedName>
</protein>
<reference evidence="2 3" key="1">
    <citation type="submission" date="2018-04" db="EMBL/GenBank/DDBJ databases">
        <title>WGS assembly of Panicum hallii var. hallii HAL2.</title>
        <authorList>
            <person name="Lovell J."/>
            <person name="Jenkins J."/>
            <person name="Lowry D."/>
            <person name="Mamidi S."/>
            <person name="Sreedasyam A."/>
            <person name="Weng X."/>
            <person name="Barry K."/>
            <person name="Bonette J."/>
            <person name="Campitelli B."/>
            <person name="Daum C."/>
            <person name="Gordon S."/>
            <person name="Gould B."/>
            <person name="Lipzen A."/>
            <person name="MacQueen A."/>
            <person name="Palacio-Mejia J."/>
            <person name="Plott C."/>
            <person name="Shakirov E."/>
            <person name="Shu S."/>
            <person name="Yoshinaga Y."/>
            <person name="Zane M."/>
            <person name="Rokhsar D."/>
            <person name="Grimwood J."/>
            <person name="Schmutz J."/>
            <person name="Juenger T."/>
        </authorList>
    </citation>
    <scope>NUCLEOTIDE SEQUENCE [LARGE SCALE GENOMIC DNA]</scope>
    <source>
        <strain evidence="3">cv. HAL2</strain>
    </source>
</reference>
<keyword evidence="3" id="KW-1185">Reference proteome</keyword>
<organism evidence="2 3">
    <name type="scientific">Panicum hallii var. hallii</name>
    <dbReference type="NCBI Taxonomy" id="1504633"/>
    <lineage>
        <taxon>Eukaryota</taxon>
        <taxon>Viridiplantae</taxon>
        <taxon>Streptophyta</taxon>
        <taxon>Embryophyta</taxon>
        <taxon>Tracheophyta</taxon>
        <taxon>Spermatophyta</taxon>
        <taxon>Magnoliopsida</taxon>
        <taxon>Liliopsida</taxon>
        <taxon>Poales</taxon>
        <taxon>Poaceae</taxon>
        <taxon>PACMAD clade</taxon>
        <taxon>Panicoideae</taxon>
        <taxon>Panicodae</taxon>
        <taxon>Paniceae</taxon>
        <taxon>Panicinae</taxon>
        <taxon>Panicum</taxon>
        <taxon>Panicum sect. Panicum</taxon>
    </lineage>
</organism>
<gene>
    <name evidence="2" type="ORF">GQ55_5G173600</name>
</gene>